<comment type="caution">
    <text evidence="7">The sequence shown here is derived from an EMBL/GenBank/DDBJ whole genome shotgun (WGS) entry which is preliminary data.</text>
</comment>
<evidence type="ECO:0000256" key="5">
    <source>
        <dbReference type="SAM" id="Phobius"/>
    </source>
</evidence>
<dbReference type="InterPro" id="IPR036028">
    <property type="entry name" value="SH3-like_dom_sf"/>
</dbReference>
<dbReference type="Proteomes" id="UP000320333">
    <property type="component" value="Unassembled WGS sequence"/>
</dbReference>
<evidence type="ECO:0000259" key="6">
    <source>
        <dbReference type="PROSITE" id="PS50002"/>
    </source>
</evidence>
<evidence type="ECO:0000256" key="2">
    <source>
        <dbReference type="ARBA" id="ARBA00022737"/>
    </source>
</evidence>
<dbReference type="InterPro" id="IPR051759">
    <property type="entry name" value="LIM-SH3_domain_protein"/>
</dbReference>
<feature type="domain" description="SH3" evidence="6">
    <location>
        <begin position="605"/>
        <end position="666"/>
    </location>
</feature>
<feature type="transmembrane region" description="Helical" evidence="5">
    <location>
        <begin position="22"/>
        <end position="40"/>
    </location>
</feature>
<evidence type="ECO:0000256" key="1">
    <source>
        <dbReference type="ARBA" id="ARBA00022443"/>
    </source>
</evidence>
<feature type="region of interest" description="Disordered" evidence="4">
    <location>
        <begin position="562"/>
        <end position="605"/>
    </location>
</feature>
<evidence type="ECO:0000313" key="7">
    <source>
        <dbReference type="EMBL" id="TPX68452.1"/>
    </source>
</evidence>
<name>A0A507EX46_9FUNG</name>
<sequence>MGYADPTTQTQLEPWQRLMRPMFVWLLCVLAVAGIVELAMQFYDQAFAAAGVNGALFLLTMVLGGLGAVWRRRPLLLGFVAAAVLWAVWALVHMLLVLNVVQISGFSQNTAFMGVANVAALYPTSPSPSVSVSATALATNSVRSTFAATGTVPATTTTSTVSVPSLTGAQTTISPTDSLAVVTSSSSAALIRRDDLTATATIRLETQTLAATAAPKATAVDSKSNSASAAPLIVALAMSIAYGVHALVSVFAVTCALLIPTTIPVSPYDSYRDDESMPATPGRNGADSLEYKRGDSKGTEMVPTNTFNSTQNVVTPPPREEKKKVVAAGPIDILSPSTQGRSITAAAAAVTVVGGRTDVTGSDRAGYPNGASPSRRPPRRENVDSPKSGASPSAATLEPSKSDSPAGGRAGEAANRSRKQPSPTTPRPGPSAISVAAAAAAAGGGAKKYVAGPHNAPAEVPQLKGRASVYSVYTVASAKKRPDSGGLDEDETTKSSGVSGGVGASNLKGGKAISTAPVLNRADSSKEPKVRCKYCGEKMVLSASASHNCPVKPGAKSAPVLAETAPLVQPEEAAGRQRRERGASVSASRVREQSQPRGQPAVEKLDGKKVKAVKRFVPQMDDELALEVGDVVFVEESFGDGWAYGTNEMTDESGAFPLNSVSRSAKSEVNRVQSIYGASRHR</sequence>
<keyword evidence="5" id="KW-0812">Transmembrane</keyword>
<dbReference type="PANTHER" id="PTHR46218:SF4">
    <property type="entry name" value="LIM AND SH3 DOMAIN PROTEIN LASP"/>
    <property type="match status" value="1"/>
</dbReference>
<feature type="transmembrane region" description="Helical" evidence="5">
    <location>
        <begin position="76"/>
        <end position="98"/>
    </location>
</feature>
<evidence type="ECO:0000256" key="4">
    <source>
        <dbReference type="SAM" id="MobiDB-lite"/>
    </source>
</evidence>
<dbReference type="STRING" id="246404.A0A507EX46"/>
<dbReference type="SUPFAM" id="SSF50044">
    <property type="entry name" value="SH3-domain"/>
    <property type="match status" value="1"/>
</dbReference>
<keyword evidence="2" id="KW-0677">Repeat</keyword>
<proteinExistence type="predicted"/>
<feature type="transmembrane region" description="Helical" evidence="5">
    <location>
        <begin position="47"/>
        <end position="70"/>
    </location>
</feature>
<dbReference type="PANTHER" id="PTHR46218">
    <property type="entry name" value="LASP"/>
    <property type="match status" value="1"/>
</dbReference>
<protein>
    <recommendedName>
        <fullName evidence="6">SH3 domain-containing protein</fullName>
    </recommendedName>
</protein>
<feature type="compositionally biased region" description="Basic and acidic residues" evidence="4">
    <location>
        <begin position="289"/>
        <end position="298"/>
    </location>
</feature>
<keyword evidence="5" id="KW-0472">Membrane</keyword>
<accession>A0A507EX46</accession>
<organism evidence="7 8">
    <name type="scientific">Chytriomyces confervae</name>
    <dbReference type="NCBI Taxonomy" id="246404"/>
    <lineage>
        <taxon>Eukaryota</taxon>
        <taxon>Fungi</taxon>
        <taxon>Fungi incertae sedis</taxon>
        <taxon>Chytridiomycota</taxon>
        <taxon>Chytridiomycota incertae sedis</taxon>
        <taxon>Chytridiomycetes</taxon>
        <taxon>Chytridiales</taxon>
        <taxon>Chytriomycetaceae</taxon>
        <taxon>Chytriomyces</taxon>
    </lineage>
</organism>
<keyword evidence="1 3" id="KW-0728">SH3 domain</keyword>
<dbReference type="SMART" id="SM00326">
    <property type="entry name" value="SH3"/>
    <property type="match status" value="1"/>
</dbReference>
<reference evidence="7 8" key="1">
    <citation type="journal article" date="2019" name="Sci. Rep.">
        <title>Comparative genomics of chytrid fungi reveal insights into the obligate biotrophic and pathogenic lifestyle of Synchytrium endobioticum.</title>
        <authorList>
            <person name="van de Vossenberg B.T.L.H."/>
            <person name="Warris S."/>
            <person name="Nguyen H.D.T."/>
            <person name="van Gent-Pelzer M.P.E."/>
            <person name="Joly D.L."/>
            <person name="van de Geest H.C."/>
            <person name="Bonants P.J.M."/>
            <person name="Smith D.S."/>
            <person name="Levesque C.A."/>
            <person name="van der Lee T.A.J."/>
        </authorList>
    </citation>
    <scope>NUCLEOTIDE SEQUENCE [LARGE SCALE GENOMIC DNA]</scope>
    <source>
        <strain evidence="7 8">CBS 675.73</strain>
    </source>
</reference>
<dbReference type="Pfam" id="PF14604">
    <property type="entry name" value="SH3_9"/>
    <property type="match status" value="1"/>
</dbReference>
<dbReference type="AlphaFoldDB" id="A0A507EX46"/>
<dbReference type="PROSITE" id="PS50002">
    <property type="entry name" value="SH3"/>
    <property type="match status" value="1"/>
</dbReference>
<feature type="region of interest" description="Disordered" evidence="4">
    <location>
        <begin position="357"/>
        <end position="464"/>
    </location>
</feature>
<feature type="region of interest" description="Disordered" evidence="4">
    <location>
        <begin position="476"/>
        <end position="510"/>
    </location>
</feature>
<dbReference type="Gene3D" id="2.30.30.40">
    <property type="entry name" value="SH3 Domains"/>
    <property type="match status" value="1"/>
</dbReference>
<dbReference type="EMBL" id="QEAP01000355">
    <property type="protein sequence ID" value="TPX68452.1"/>
    <property type="molecule type" value="Genomic_DNA"/>
</dbReference>
<dbReference type="InterPro" id="IPR001452">
    <property type="entry name" value="SH3_domain"/>
</dbReference>
<gene>
    <name evidence="7" type="ORF">CcCBS67573_g07174</name>
</gene>
<evidence type="ECO:0000313" key="8">
    <source>
        <dbReference type="Proteomes" id="UP000320333"/>
    </source>
</evidence>
<keyword evidence="8" id="KW-1185">Reference proteome</keyword>
<feature type="compositionally biased region" description="Basic and acidic residues" evidence="4">
    <location>
        <begin position="573"/>
        <end position="582"/>
    </location>
</feature>
<evidence type="ECO:0000256" key="3">
    <source>
        <dbReference type="PROSITE-ProRule" id="PRU00192"/>
    </source>
</evidence>
<feature type="region of interest" description="Disordered" evidence="4">
    <location>
        <begin position="268"/>
        <end position="321"/>
    </location>
</feature>
<dbReference type="OrthoDB" id="5340910at2759"/>
<feature type="compositionally biased region" description="Polar residues" evidence="4">
    <location>
        <begin position="302"/>
        <end position="314"/>
    </location>
</feature>
<keyword evidence="5" id="KW-1133">Transmembrane helix</keyword>